<dbReference type="InterPro" id="IPR006543">
    <property type="entry name" value="Histidinol-phos"/>
</dbReference>
<dbReference type="GO" id="GO:0046872">
    <property type="term" value="F:metal ion binding"/>
    <property type="evidence" value="ECO:0007669"/>
    <property type="project" value="UniProtKB-KW"/>
</dbReference>
<dbReference type="PANTHER" id="PTHR42891:SF1">
    <property type="entry name" value="D-GLYCERO-BETA-D-MANNO-HEPTOSE-1,7-BISPHOSPHATE 7-PHOSPHATASE"/>
    <property type="match status" value="1"/>
</dbReference>
<keyword evidence="3 11" id="KW-0479">Metal-binding</keyword>
<keyword evidence="11" id="KW-0862">Zinc</keyword>
<dbReference type="HOGENOM" id="CLU_085077_3_1_7"/>
<evidence type="ECO:0000256" key="5">
    <source>
        <dbReference type="ARBA" id="ARBA00023277"/>
    </source>
</evidence>
<protein>
    <recommendedName>
        <fullName evidence="6 7">D,D-heptose 1,7-bisphosphate phosphatase</fullName>
        <ecNumber evidence="7">3.1.3.-</ecNumber>
    </recommendedName>
</protein>
<feature type="binding site" evidence="11">
    <location>
        <position position="12"/>
    </location>
    <ligand>
        <name>Mg(2+)</name>
        <dbReference type="ChEBI" id="CHEBI:18420"/>
    </ligand>
</feature>
<accession>E6WZN6</accession>
<dbReference type="STRING" id="749222.Nitsa_1428"/>
<evidence type="ECO:0000256" key="10">
    <source>
        <dbReference type="PIRSR" id="PIRSR004682-3"/>
    </source>
</evidence>
<dbReference type="OrthoDB" id="9814110at2"/>
<organism evidence="12 13">
    <name type="scientific">Nitratifractor salsuginis (strain DSM 16511 / JCM 12458 / E9I37-1)</name>
    <dbReference type="NCBI Taxonomy" id="749222"/>
    <lineage>
        <taxon>Bacteria</taxon>
        <taxon>Pseudomonadati</taxon>
        <taxon>Campylobacterota</taxon>
        <taxon>Epsilonproteobacteria</taxon>
        <taxon>Campylobacterales</taxon>
        <taxon>Sulfurovaceae</taxon>
        <taxon>Nitratifractor</taxon>
    </lineage>
</organism>
<feature type="binding site" evidence="9">
    <location>
        <begin position="52"/>
        <end position="55"/>
    </location>
    <ligand>
        <name>substrate</name>
    </ligand>
</feature>
<comment type="cofactor">
    <cofactor evidence="11">
        <name>Zn(2+)</name>
        <dbReference type="ChEBI" id="CHEBI:29105"/>
    </cofactor>
</comment>
<comment type="subcellular location">
    <subcellularLocation>
        <location evidence="1 7">Cytoplasm</location>
    </subcellularLocation>
</comment>
<feature type="active site" description="Nucleophile" evidence="8">
    <location>
        <position position="10"/>
    </location>
</feature>
<dbReference type="SUPFAM" id="SSF56784">
    <property type="entry name" value="HAD-like"/>
    <property type="match status" value="1"/>
</dbReference>
<dbReference type="GO" id="GO:0005737">
    <property type="term" value="C:cytoplasm"/>
    <property type="evidence" value="ECO:0007669"/>
    <property type="project" value="UniProtKB-SubCell"/>
</dbReference>
<dbReference type="eggNOG" id="COG0241">
    <property type="taxonomic scope" value="Bacteria"/>
</dbReference>
<evidence type="ECO:0000256" key="6">
    <source>
        <dbReference type="ARBA" id="ARBA00031828"/>
    </source>
</evidence>
<dbReference type="CDD" id="cd07503">
    <property type="entry name" value="HAD_HisB-N"/>
    <property type="match status" value="1"/>
</dbReference>
<evidence type="ECO:0000256" key="9">
    <source>
        <dbReference type="PIRSR" id="PIRSR004682-2"/>
    </source>
</evidence>
<dbReference type="NCBIfam" id="TIGR00213">
    <property type="entry name" value="GmhB_yaeD"/>
    <property type="match status" value="1"/>
</dbReference>
<dbReference type="NCBIfam" id="TIGR01656">
    <property type="entry name" value="Histidinol-ppas"/>
    <property type="match status" value="1"/>
</dbReference>
<feature type="binding site" evidence="9">
    <location>
        <position position="131"/>
    </location>
    <ligand>
        <name>substrate</name>
    </ligand>
</feature>
<keyword evidence="4 7" id="KW-0378">Hydrolase</keyword>
<dbReference type="RefSeq" id="WP_013554366.1">
    <property type="nucleotide sequence ID" value="NC_014935.1"/>
</dbReference>
<dbReference type="InterPro" id="IPR004446">
    <property type="entry name" value="Heptose_bisP_phosphatase"/>
</dbReference>
<dbReference type="GO" id="GO:0005975">
    <property type="term" value="P:carbohydrate metabolic process"/>
    <property type="evidence" value="ECO:0007669"/>
    <property type="project" value="InterPro"/>
</dbReference>
<sequence length="163" mass="18387">MGRLKALFLDRDGVINIDHGYVGSIEDFQFVEGVLPMIRLAQEAGYLPIIVTNQSGIGRGYYSREDFEKVTRFMIEKMREAGIEMNREQVFFCPHTPDEGCACRKPRPGMLLEAKERFGLDMEASWMIGDKAGDIEAARAAGVGRRVLVQPNQALNWKELNGF</sequence>
<feature type="binding site" evidence="11">
    <location>
        <position position="101"/>
    </location>
    <ligand>
        <name>Zn(2+)</name>
        <dbReference type="ChEBI" id="CHEBI:29105"/>
    </ligand>
</feature>
<comment type="similarity">
    <text evidence="7">Belongs to the gmhB family.</text>
</comment>
<dbReference type="KEGG" id="nsa:Nitsa_1428"/>
<dbReference type="PANTHER" id="PTHR42891">
    <property type="entry name" value="D-GLYCERO-BETA-D-MANNO-HEPTOSE-1,7-BISPHOSPHATE 7-PHOSPHATASE"/>
    <property type="match status" value="1"/>
</dbReference>
<dbReference type="InterPro" id="IPR006549">
    <property type="entry name" value="HAD-SF_hydro_IIIA"/>
</dbReference>
<evidence type="ECO:0000256" key="3">
    <source>
        <dbReference type="ARBA" id="ARBA00022723"/>
    </source>
</evidence>
<dbReference type="Proteomes" id="UP000008633">
    <property type="component" value="Chromosome"/>
</dbReference>
<feature type="site" description="Contributes to substrate recognition" evidence="10">
    <location>
        <position position="104"/>
    </location>
</feature>
<comment type="cofactor">
    <cofactor evidence="11">
        <name>Mg(2+)</name>
        <dbReference type="ChEBI" id="CHEBI:18420"/>
    </cofactor>
</comment>
<feature type="active site" description="Proton donor" evidence="8">
    <location>
        <position position="12"/>
    </location>
</feature>
<feature type="binding site" evidence="11">
    <location>
        <position position="130"/>
    </location>
    <ligand>
        <name>Mg(2+)</name>
        <dbReference type="ChEBI" id="CHEBI:18420"/>
    </ligand>
</feature>
<evidence type="ECO:0000256" key="8">
    <source>
        <dbReference type="PIRSR" id="PIRSR004682-1"/>
    </source>
</evidence>
<evidence type="ECO:0000256" key="11">
    <source>
        <dbReference type="PIRSR" id="PIRSR004682-4"/>
    </source>
</evidence>
<evidence type="ECO:0000256" key="7">
    <source>
        <dbReference type="PIRNR" id="PIRNR004682"/>
    </source>
</evidence>
<dbReference type="NCBIfam" id="TIGR01662">
    <property type="entry name" value="HAD-SF-IIIA"/>
    <property type="match status" value="1"/>
</dbReference>
<feature type="site" description="Stabilizes the phosphoryl group" evidence="10">
    <location>
        <position position="105"/>
    </location>
</feature>
<dbReference type="AlphaFoldDB" id="E6WZN6"/>
<feature type="binding site" evidence="9">
    <location>
        <begin position="18"/>
        <end position="21"/>
    </location>
    <ligand>
        <name>substrate</name>
    </ligand>
</feature>
<reference evidence="12 13" key="1">
    <citation type="journal article" date="2011" name="Stand. Genomic Sci.">
        <title>Complete genome sequence of Nitratifractor salsuginis type strain (E9I37-1).</title>
        <authorList>
            <person name="Anderson I."/>
            <person name="Sikorski J."/>
            <person name="Zeytun A."/>
            <person name="Nolan M."/>
            <person name="Lapidus A."/>
            <person name="Lucas S."/>
            <person name="Hammon N."/>
            <person name="Deshpande S."/>
            <person name="Cheng J.F."/>
            <person name="Tapia R."/>
            <person name="Han C."/>
            <person name="Goodwin L."/>
            <person name="Pitluck S."/>
            <person name="Liolios K."/>
            <person name="Pagani I."/>
            <person name="Ivanova N."/>
            <person name="Huntemann M."/>
            <person name="Mavromatis K."/>
            <person name="Ovchinikova G."/>
            <person name="Pati A."/>
            <person name="Chen A."/>
            <person name="Palaniappan K."/>
            <person name="Land M."/>
            <person name="Hauser L."/>
            <person name="Brambilla E.M."/>
            <person name="Ngatchou-Djao O.D."/>
            <person name="Rohde M."/>
            <person name="Tindall B.J."/>
            <person name="Goker M."/>
            <person name="Detter J.C."/>
            <person name="Woyke T."/>
            <person name="Bristow J."/>
            <person name="Eisen J.A."/>
            <person name="Markowitz V."/>
            <person name="Hugenholtz P."/>
            <person name="Klenk H.P."/>
            <person name="Kyrpides N.C."/>
        </authorList>
    </citation>
    <scope>NUCLEOTIDE SEQUENCE [LARGE SCALE GENOMIC DNA]</scope>
    <source>
        <strain evidence="13">DSM 16511 / JCM 12458 / E9I37-1</strain>
    </source>
</reference>
<gene>
    <name evidence="12" type="ordered locus">Nitsa_1428</name>
</gene>
<name>E6WZN6_NITSE</name>
<evidence type="ECO:0000256" key="1">
    <source>
        <dbReference type="ARBA" id="ARBA00004496"/>
    </source>
</evidence>
<dbReference type="Gene3D" id="3.40.50.1000">
    <property type="entry name" value="HAD superfamily/HAD-like"/>
    <property type="match status" value="1"/>
</dbReference>
<keyword evidence="13" id="KW-1185">Reference proteome</keyword>
<dbReference type="InterPro" id="IPR023214">
    <property type="entry name" value="HAD_sf"/>
</dbReference>
<dbReference type="EC" id="3.1.3.-" evidence="7"/>
<evidence type="ECO:0000256" key="4">
    <source>
        <dbReference type="ARBA" id="ARBA00022801"/>
    </source>
</evidence>
<keyword evidence="2 7" id="KW-0963">Cytoplasm</keyword>
<evidence type="ECO:0000313" key="12">
    <source>
        <dbReference type="EMBL" id="ADV46677.1"/>
    </source>
</evidence>
<proteinExistence type="inferred from homology"/>
<keyword evidence="11" id="KW-0460">Magnesium</keyword>
<dbReference type="NCBIfam" id="NF006506">
    <property type="entry name" value="PRK08942.1"/>
    <property type="match status" value="1"/>
</dbReference>
<feature type="site" description="Stabilizes the phosphoryl group" evidence="10">
    <location>
        <position position="52"/>
    </location>
</feature>
<feature type="binding site" evidence="11">
    <location>
        <position position="103"/>
    </location>
    <ligand>
        <name>Zn(2+)</name>
        <dbReference type="ChEBI" id="CHEBI:29105"/>
    </ligand>
</feature>
<feature type="binding site" evidence="9">
    <location>
        <begin position="104"/>
        <end position="105"/>
    </location>
    <ligand>
        <name>substrate</name>
    </ligand>
</feature>
<feature type="binding site" evidence="11">
    <location>
        <position position="131"/>
    </location>
    <ligand>
        <name>Mg(2+)</name>
        <dbReference type="ChEBI" id="CHEBI:18420"/>
    </ligand>
</feature>
<evidence type="ECO:0000256" key="2">
    <source>
        <dbReference type="ARBA" id="ARBA00022490"/>
    </source>
</evidence>
<dbReference type="EMBL" id="CP002452">
    <property type="protein sequence ID" value="ADV46677.1"/>
    <property type="molecule type" value="Genomic_DNA"/>
</dbReference>
<dbReference type="GO" id="GO:0016791">
    <property type="term" value="F:phosphatase activity"/>
    <property type="evidence" value="ECO:0007669"/>
    <property type="project" value="InterPro"/>
</dbReference>
<feature type="binding site" evidence="11">
    <location>
        <position position="95"/>
    </location>
    <ligand>
        <name>Zn(2+)</name>
        <dbReference type="ChEBI" id="CHEBI:29105"/>
    </ligand>
</feature>
<evidence type="ECO:0000313" key="13">
    <source>
        <dbReference type="Proteomes" id="UP000008633"/>
    </source>
</evidence>
<dbReference type="Pfam" id="PF13242">
    <property type="entry name" value="Hydrolase_like"/>
    <property type="match status" value="1"/>
</dbReference>
<dbReference type="PIRSF" id="PIRSF004682">
    <property type="entry name" value="GmhB"/>
    <property type="match status" value="1"/>
</dbReference>
<dbReference type="InterPro" id="IPR036412">
    <property type="entry name" value="HAD-like_sf"/>
</dbReference>
<keyword evidence="5 7" id="KW-0119">Carbohydrate metabolism</keyword>
<reference evidence="13" key="2">
    <citation type="submission" date="2011-01" db="EMBL/GenBank/DDBJ databases">
        <title>The complete genome of Nitratifractor salsuginis DSM 16511.</title>
        <authorList>
            <consortium name="US DOE Joint Genome Institute (JGI-PGF)"/>
            <person name="Lucas S."/>
            <person name="Copeland A."/>
            <person name="Lapidus A."/>
            <person name="Bruce D."/>
            <person name="Goodwin L."/>
            <person name="Pitluck S."/>
            <person name="Kyrpides N."/>
            <person name="Mavromatis K."/>
            <person name="Ivanova N."/>
            <person name="Mikhailova N."/>
            <person name="Zeytun A."/>
            <person name="Detter J.C."/>
            <person name="Tapia R."/>
            <person name="Han C."/>
            <person name="Land M."/>
            <person name="Hauser L."/>
            <person name="Markowitz V."/>
            <person name="Cheng J.-F."/>
            <person name="Hugenholtz P."/>
            <person name="Woyke T."/>
            <person name="Wu D."/>
            <person name="Tindall B."/>
            <person name="Schuetze A."/>
            <person name="Brambilla E."/>
            <person name="Klenk H.-P."/>
            <person name="Eisen J.A."/>
        </authorList>
    </citation>
    <scope>NUCLEOTIDE SEQUENCE [LARGE SCALE GENOMIC DNA]</scope>
    <source>
        <strain evidence="13">DSM 16511 / JCM 12458 / E9I37-1</strain>
    </source>
</reference>
<feature type="binding site" evidence="11">
    <location>
        <position position="93"/>
    </location>
    <ligand>
        <name>Zn(2+)</name>
        <dbReference type="ChEBI" id="CHEBI:29105"/>
    </ligand>
</feature>
<feature type="binding site" evidence="9">
    <location>
        <begin position="10"/>
        <end position="12"/>
    </location>
    <ligand>
        <name>substrate</name>
    </ligand>
</feature>
<feature type="binding site" evidence="11">
    <location>
        <position position="10"/>
    </location>
    <ligand>
        <name>Mg(2+)</name>
        <dbReference type="ChEBI" id="CHEBI:18420"/>
    </ligand>
</feature>